<sequence length="199" mass="22230">MTSETLATDALLVQTEKSETEKPQEHSILSTDQIKKLYDSNVTPGTRGVPLKRICKILQLLGQAPTEKDIKNICDAYSPEGLSQKATPSVKFEEFCEILTKHVLSRDELYSKLFAAFRIFDPLDVGVIDATKLRETLLTVGECFTEKEAREFIKQANPTDEGKLPYEPFVRQLVDAYPPPKPKQSGAKSKGKSVKKTPN</sequence>
<feature type="region of interest" description="Disordered" evidence="2">
    <location>
        <begin position="175"/>
        <end position="199"/>
    </location>
</feature>
<keyword evidence="1" id="KW-0677">Repeat</keyword>
<dbReference type="SUPFAM" id="SSF47473">
    <property type="entry name" value="EF-hand"/>
    <property type="match status" value="1"/>
</dbReference>
<dbReference type="Proteomes" id="UP000286415">
    <property type="component" value="Unassembled WGS sequence"/>
</dbReference>
<gene>
    <name evidence="3" type="ORF">CSKR_109988</name>
</gene>
<dbReference type="PANTHER" id="PTHR23048:SF0">
    <property type="entry name" value="CALMODULIN LIKE 3"/>
    <property type="match status" value="1"/>
</dbReference>
<dbReference type="InterPro" id="IPR011992">
    <property type="entry name" value="EF-hand-dom_pair"/>
</dbReference>
<proteinExistence type="predicted"/>
<keyword evidence="4" id="KW-1185">Reference proteome</keyword>
<reference evidence="3 4" key="2">
    <citation type="journal article" date="2021" name="Genomics">
        <title>High-quality reference genome for Clonorchis sinensis.</title>
        <authorList>
            <person name="Young N.D."/>
            <person name="Stroehlein A.J."/>
            <person name="Kinkar L."/>
            <person name="Wang T."/>
            <person name="Sohn W.M."/>
            <person name="Chang B.C.H."/>
            <person name="Kaur P."/>
            <person name="Weisz D."/>
            <person name="Dudchenko O."/>
            <person name="Aiden E.L."/>
            <person name="Korhonen P.K."/>
            <person name="Gasser R.B."/>
        </authorList>
    </citation>
    <scope>NUCLEOTIDE SEQUENCE [LARGE SCALE GENOMIC DNA]</scope>
    <source>
        <strain evidence="3">Cs-k2</strain>
    </source>
</reference>
<feature type="compositionally biased region" description="Basic residues" evidence="2">
    <location>
        <begin position="189"/>
        <end position="199"/>
    </location>
</feature>
<comment type="caution">
    <text evidence="3">The sequence shown here is derived from an EMBL/GenBank/DDBJ whole genome shotgun (WGS) entry which is preliminary data.</text>
</comment>
<protein>
    <submittedName>
        <fullName evidence="3">Calmodulin-like protein 6</fullName>
    </submittedName>
</protein>
<evidence type="ECO:0000313" key="3">
    <source>
        <dbReference type="EMBL" id="KAG5451239.1"/>
    </source>
</evidence>
<dbReference type="InterPro" id="IPR050230">
    <property type="entry name" value="CALM/Myosin/TropC-like"/>
</dbReference>
<dbReference type="OrthoDB" id="435273at2759"/>
<dbReference type="PANTHER" id="PTHR23048">
    <property type="entry name" value="MYOSIN LIGHT CHAIN 1, 3"/>
    <property type="match status" value="1"/>
</dbReference>
<name>A0A419QAI0_CLOSI</name>
<evidence type="ECO:0000256" key="2">
    <source>
        <dbReference type="SAM" id="MobiDB-lite"/>
    </source>
</evidence>
<dbReference type="FunFam" id="1.10.238.10:FF:000001">
    <property type="entry name" value="Calmodulin 1"/>
    <property type="match status" value="1"/>
</dbReference>
<dbReference type="STRING" id="79923.A0A419QAI0"/>
<dbReference type="Gene3D" id="1.10.238.10">
    <property type="entry name" value="EF-hand"/>
    <property type="match status" value="1"/>
</dbReference>
<evidence type="ECO:0000256" key="1">
    <source>
        <dbReference type="ARBA" id="ARBA00022737"/>
    </source>
</evidence>
<accession>A0A419QAI0</accession>
<evidence type="ECO:0000313" key="4">
    <source>
        <dbReference type="Proteomes" id="UP000286415"/>
    </source>
</evidence>
<reference evidence="3 4" key="1">
    <citation type="journal article" date="2018" name="Biotechnol. Adv.">
        <title>Improved genomic resources and new bioinformatic workflow for the carcinogenic parasite Clonorchis sinensis: Biotechnological implications.</title>
        <authorList>
            <person name="Wang D."/>
            <person name="Korhonen P.K."/>
            <person name="Gasser R.B."/>
            <person name="Young N.D."/>
        </authorList>
    </citation>
    <scope>NUCLEOTIDE SEQUENCE [LARGE SCALE GENOMIC DNA]</scope>
    <source>
        <strain evidence="3">Cs-k2</strain>
    </source>
</reference>
<dbReference type="GO" id="GO:0016460">
    <property type="term" value="C:myosin II complex"/>
    <property type="evidence" value="ECO:0007669"/>
    <property type="project" value="TreeGrafter"/>
</dbReference>
<dbReference type="AlphaFoldDB" id="A0A419QAI0"/>
<organism evidence="3 4">
    <name type="scientific">Clonorchis sinensis</name>
    <name type="common">Chinese liver fluke</name>
    <dbReference type="NCBI Taxonomy" id="79923"/>
    <lineage>
        <taxon>Eukaryota</taxon>
        <taxon>Metazoa</taxon>
        <taxon>Spiralia</taxon>
        <taxon>Lophotrochozoa</taxon>
        <taxon>Platyhelminthes</taxon>
        <taxon>Trematoda</taxon>
        <taxon>Digenea</taxon>
        <taxon>Opisthorchiida</taxon>
        <taxon>Opisthorchiata</taxon>
        <taxon>Opisthorchiidae</taxon>
        <taxon>Clonorchis</taxon>
    </lineage>
</organism>
<dbReference type="EMBL" id="NIRI02000042">
    <property type="protein sequence ID" value="KAG5451239.1"/>
    <property type="molecule type" value="Genomic_DNA"/>
</dbReference>
<dbReference type="InParanoid" id="A0A419QAI0"/>